<evidence type="ECO:0000256" key="1">
    <source>
        <dbReference type="RuleBase" id="RU363099"/>
    </source>
</evidence>
<comment type="caution">
    <text evidence="2">The sequence shown here is derived from an EMBL/GenBank/DDBJ whole genome shotgun (WGS) entry which is preliminary data.</text>
</comment>
<organism evidence="2 3">
    <name type="scientific">Handroanthus impetiginosus</name>
    <dbReference type="NCBI Taxonomy" id="429701"/>
    <lineage>
        <taxon>Eukaryota</taxon>
        <taxon>Viridiplantae</taxon>
        <taxon>Streptophyta</taxon>
        <taxon>Embryophyta</taxon>
        <taxon>Tracheophyta</taxon>
        <taxon>Spermatophyta</taxon>
        <taxon>Magnoliopsida</taxon>
        <taxon>eudicotyledons</taxon>
        <taxon>Gunneridae</taxon>
        <taxon>Pentapetalae</taxon>
        <taxon>asterids</taxon>
        <taxon>lamiids</taxon>
        <taxon>Lamiales</taxon>
        <taxon>Bignoniaceae</taxon>
        <taxon>Crescentiina</taxon>
        <taxon>Tabebuia alliance</taxon>
        <taxon>Handroanthus</taxon>
    </lineage>
</organism>
<comment type="similarity">
    <text evidence="1">Belongs to the plant dirigent protein family.</text>
</comment>
<dbReference type="PANTHER" id="PTHR21495">
    <property type="entry name" value="NUCLEOPORIN-RELATED"/>
    <property type="match status" value="1"/>
</dbReference>
<dbReference type="Proteomes" id="UP000231279">
    <property type="component" value="Unassembled WGS sequence"/>
</dbReference>
<comment type="subcellular location">
    <subcellularLocation>
        <location evidence="1">Secreted</location>
        <location evidence="1">Extracellular space</location>
        <location evidence="1">Apoplast</location>
    </subcellularLocation>
</comment>
<comment type="subunit">
    <text evidence="1">Homodimer.</text>
</comment>
<keyword evidence="3" id="KW-1185">Reference proteome</keyword>
<evidence type="ECO:0000313" key="2">
    <source>
        <dbReference type="EMBL" id="PIN15978.1"/>
    </source>
</evidence>
<keyword evidence="1" id="KW-0964">Secreted</keyword>
<protein>
    <recommendedName>
        <fullName evidence="1">Dirigent protein</fullName>
    </recommendedName>
</protein>
<name>A0A2G9HEQ5_9LAMI</name>
<dbReference type="OrthoDB" id="618087at2759"/>
<evidence type="ECO:0000313" key="3">
    <source>
        <dbReference type="Proteomes" id="UP000231279"/>
    </source>
</evidence>
<dbReference type="STRING" id="429701.A0A2G9HEQ5"/>
<proteinExistence type="inferred from homology"/>
<dbReference type="EMBL" id="NKXS01001985">
    <property type="protein sequence ID" value="PIN15978.1"/>
    <property type="molecule type" value="Genomic_DNA"/>
</dbReference>
<keyword evidence="1" id="KW-0052">Apoplast</keyword>
<dbReference type="InterPro" id="IPR004265">
    <property type="entry name" value="Dirigent"/>
</dbReference>
<gene>
    <name evidence="2" type="ORF">CDL12_11375</name>
</gene>
<dbReference type="AlphaFoldDB" id="A0A2G9HEQ5"/>
<sequence length="119" mass="13325">MESGKIFDSFLEALTGLCSNGFKMGSKTEEERFRQLLESKAVLHFYIQDALAADHPTAWEVARSAITNTSDAISFRQVRVLDDLITEEPDRSSSALGRPQGMITFSDMEKEALTMNLNF</sequence>
<comment type="function">
    <text evidence="1">Dirigent proteins impart stereoselectivity on the phenoxy radical-coupling reaction, yielding optically active lignans from two molecules of coniferyl alcohol in the biosynthesis of lignans, flavonolignans, and alkaloids and thus plays a central role in plant secondary metabolism.</text>
</comment>
<dbReference type="GO" id="GO:0048046">
    <property type="term" value="C:apoplast"/>
    <property type="evidence" value="ECO:0007669"/>
    <property type="project" value="UniProtKB-SubCell"/>
</dbReference>
<accession>A0A2G9HEQ5</accession>
<reference evidence="3" key="1">
    <citation type="journal article" date="2018" name="Gigascience">
        <title>Genome assembly of the Pink Ipe (Handroanthus impetiginosus, Bignoniaceae), a highly valued, ecologically keystone Neotropical timber forest tree.</title>
        <authorList>
            <person name="Silva-Junior O.B."/>
            <person name="Grattapaglia D."/>
            <person name="Novaes E."/>
            <person name="Collevatti R.G."/>
        </authorList>
    </citation>
    <scope>NUCLEOTIDE SEQUENCE [LARGE SCALE GENOMIC DNA]</scope>
    <source>
        <strain evidence="3">cv. UFG-1</strain>
    </source>
</reference>
<dbReference type="Pfam" id="PF03018">
    <property type="entry name" value="Dirigent"/>
    <property type="match status" value="1"/>
</dbReference>